<proteinExistence type="predicted"/>
<sequence length="50" mass="5345">MVQLGVHQPFPSSSALLFLLGKADTMLLVFFGSDLKARSPGTTILSELLP</sequence>
<accession>A0A9D4DBW4</accession>
<organism evidence="1 2">
    <name type="scientific">Dreissena polymorpha</name>
    <name type="common">Zebra mussel</name>
    <name type="synonym">Mytilus polymorpha</name>
    <dbReference type="NCBI Taxonomy" id="45954"/>
    <lineage>
        <taxon>Eukaryota</taxon>
        <taxon>Metazoa</taxon>
        <taxon>Spiralia</taxon>
        <taxon>Lophotrochozoa</taxon>
        <taxon>Mollusca</taxon>
        <taxon>Bivalvia</taxon>
        <taxon>Autobranchia</taxon>
        <taxon>Heteroconchia</taxon>
        <taxon>Euheterodonta</taxon>
        <taxon>Imparidentia</taxon>
        <taxon>Neoheterodontei</taxon>
        <taxon>Myida</taxon>
        <taxon>Dreissenoidea</taxon>
        <taxon>Dreissenidae</taxon>
        <taxon>Dreissena</taxon>
    </lineage>
</organism>
<reference evidence="1" key="2">
    <citation type="submission" date="2020-11" db="EMBL/GenBank/DDBJ databases">
        <authorList>
            <person name="McCartney M.A."/>
            <person name="Auch B."/>
            <person name="Kono T."/>
            <person name="Mallez S."/>
            <person name="Becker A."/>
            <person name="Gohl D.M."/>
            <person name="Silverstein K.A.T."/>
            <person name="Koren S."/>
            <person name="Bechman K.B."/>
            <person name="Herman A."/>
            <person name="Abrahante J.E."/>
            <person name="Garbe J."/>
        </authorList>
    </citation>
    <scope>NUCLEOTIDE SEQUENCE</scope>
    <source>
        <strain evidence="1">Duluth1</strain>
        <tissue evidence="1">Whole animal</tissue>
    </source>
</reference>
<dbReference type="Proteomes" id="UP000828390">
    <property type="component" value="Unassembled WGS sequence"/>
</dbReference>
<name>A0A9D4DBW4_DREPO</name>
<dbReference type="EMBL" id="JAIWYP010000011">
    <property type="protein sequence ID" value="KAH3741867.1"/>
    <property type="molecule type" value="Genomic_DNA"/>
</dbReference>
<protein>
    <submittedName>
        <fullName evidence="1">Uncharacterized protein</fullName>
    </submittedName>
</protein>
<dbReference type="AlphaFoldDB" id="A0A9D4DBW4"/>
<gene>
    <name evidence="1" type="ORF">DPMN_048597</name>
</gene>
<evidence type="ECO:0000313" key="1">
    <source>
        <dbReference type="EMBL" id="KAH3741867.1"/>
    </source>
</evidence>
<reference evidence="1" key="1">
    <citation type="journal article" date="2019" name="bioRxiv">
        <title>The Genome of the Zebra Mussel, Dreissena polymorpha: A Resource for Invasive Species Research.</title>
        <authorList>
            <person name="McCartney M.A."/>
            <person name="Auch B."/>
            <person name="Kono T."/>
            <person name="Mallez S."/>
            <person name="Zhang Y."/>
            <person name="Obille A."/>
            <person name="Becker A."/>
            <person name="Abrahante J.E."/>
            <person name="Garbe J."/>
            <person name="Badalamenti J.P."/>
            <person name="Herman A."/>
            <person name="Mangelson H."/>
            <person name="Liachko I."/>
            <person name="Sullivan S."/>
            <person name="Sone E.D."/>
            <person name="Koren S."/>
            <person name="Silverstein K.A.T."/>
            <person name="Beckman K.B."/>
            <person name="Gohl D.M."/>
        </authorList>
    </citation>
    <scope>NUCLEOTIDE SEQUENCE</scope>
    <source>
        <strain evidence="1">Duluth1</strain>
        <tissue evidence="1">Whole animal</tissue>
    </source>
</reference>
<comment type="caution">
    <text evidence="1">The sequence shown here is derived from an EMBL/GenBank/DDBJ whole genome shotgun (WGS) entry which is preliminary data.</text>
</comment>
<keyword evidence="2" id="KW-1185">Reference proteome</keyword>
<evidence type="ECO:0000313" key="2">
    <source>
        <dbReference type="Proteomes" id="UP000828390"/>
    </source>
</evidence>